<accession>A0ABW1A9H7</accession>
<evidence type="ECO:0000313" key="2">
    <source>
        <dbReference type="Proteomes" id="UP001596074"/>
    </source>
</evidence>
<dbReference type="Pfam" id="PF19674">
    <property type="entry name" value="DUF6177"/>
    <property type="match status" value="1"/>
</dbReference>
<organism evidence="1 2">
    <name type="scientific">Actinomadura rugatobispora</name>
    <dbReference type="NCBI Taxonomy" id="1994"/>
    <lineage>
        <taxon>Bacteria</taxon>
        <taxon>Bacillati</taxon>
        <taxon>Actinomycetota</taxon>
        <taxon>Actinomycetes</taxon>
        <taxon>Streptosporangiales</taxon>
        <taxon>Thermomonosporaceae</taxon>
        <taxon>Actinomadura</taxon>
    </lineage>
</organism>
<reference evidence="2" key="1">
    <citation type="journal article" date="2019" name="Int. J. Syst. Evol. Microbiol.">
        <title>The Global Catalogue of Microorganisms (GCM) 10K type strain sequencing project: providing services to taxonomists for standard genome sequencing and annotation.</title>
        <authorList>
            <consortium name="The Broad Institute Genomics Platform"/>
            <consortium name="The Broad Institute Genome Sequencing Center for Infectious Disease"/>
            <person name="Wu L."/>
            <person name="Ma J."/>
        </authorList>
    </citation>
    <scope>NUCLEOTIDE SEQUENCE [LARGE SCALE GENOMIC DNA]</scope>
    <source>
        <strain evidence="2">KCTC 42087</strain>
    </source>
</reference>
<dbReference type="EMBL" id="JBHSON010000081">
    <property type="protein sequence ID" value="MFC5752131.1"/>
    <property type="molecule type" value="Genomic_DNA"/>
</dbReference>
<dbReference type="RefSeq" id="WP_378288089.1">
    <property type="nucleotide sequence ID" value="NZ_JBHSON010000081.1"/>
</dbReference>
<keyword evidence="2" id="KW-1185">Reference proteome</keyword>
<dbReference type="Proteomes" id="UP001596074">
    <property type="component" value="Unassembled WGS sequence"/>
</dbReference>
<sequence>MTADARTDDATVILTDRTIVPLTADIAEQATHSKALQLVTPITSRITLPLRALINAGKARWIVRHQNGYYDGLTGRPMTWNNAFVPTPNAQDYAPGYKTPPTALGVHLTFVARAQPTFIEPLTRLLTNEPPKGWGPTEPVQHPWTSQLPAGTRIITVGTHCQALTDSTTTTLTVAYADTPPLERLPTLLTTLYATHPFQSLLVHVGNGRPDLTTEPRWIGTPTPVGLALGRSPISWFPLTDWPSYQQLLQRLRGSASGSR</sequence>
<proteinExistence type="predicted"/>
<comment type="caution">
    <text evidence="1">The sequence shown here is derived from an EMBL/GenBank/DDBJ whole genome shotgun (WGS) entry which is preliminary data.</text>
</comment>
<dbReference type="InterPro" id="IPR046175">
    <property type="entry name" value="DUF6177"/>
</dbReference>
<protein>
    <submittedName>
        <fullName evidence="1">DUF6177 family protein</fullName>
    </submittedName>
</protein>
<gene>
    <name evidence="1" type="ORF">ACFPZN_41530</name>
</gene>
<name>A0ABW1A9H7_9ACTN</name>
<evidence type="ECO:0000313" key="1">
    <source>
        <dbReference type="EMBL" id="MFC5752131.1"/>
    </source>
</evidence>